<dbReference type="EMBL" id="JASSZA010000016">
    <property type="protein sequence ID" value="KAK2091802.1"/>
    <property type="molecule type" value="Genomic_DNA"/>
</dbReference>
<feature type="non-terminal residue" evidence="2">
    <location>
        <position position="1"/>
    </location>
</feature>
<feature type="non-terminal residue" evidence="2">
    <location>
        <position position="56"/>
    </location>
</feature>
<feature type="region of interest" description="Disordered" evidence="1">
    <location>
        <begin position="36"/>
        <end position="56"/>
    </location>
</feature>
<evidence type="ECO:0000256" key="1">
    <source>
        <dbReference type="SAM" id="MobiDB-lite"/>
    </source>
</evidence>
<reference evidence="2 3" key="1">
    <citation type="submission" date="2023-05" db="EMBL/GenBank/DDBJ databases">
        <title>B98-5 Cell Line De Novo Hybrid Assembly: An Optical Mapping Approach.</title>
        <authorList>
            <person name="Kananen K."/>
            <person name="Auerbach J.A."/>
            <person name="Kautto E."/>
            <person name="Blachly J.S."/>
        </authorList>
    </citation>
    <scope>NUCLEOTIDE SEQUENCE [LARGE SCALE GENOMIC DNA]</scope>
    <source>
        <strain evidence="2">B95-8</strain>
        <tissue evidence="2">Cell line</tissue>
    </source>
</reference>
<evidence type="ECO:0000313" key="3">
    <source>
        <dbReference type="Proteomes" id="UP001266305"/>
    </source>
</evidence>
<name>A0ABQ9U410_SAGOE</name>
<feature type="compositionally biased region" description="Basic residues" evidence="1">
    <location>
        <begin position="39"/>
        <end position="56"/>
    </location>
</feature>
<accession>A0ABQ9U410</accession>
<organism evidence="2 3">
    <name type="scientific">Saguinus oedipus</name>
    <name type="common">Cotton-top tamarin</name>
    <name type="synonym">Oedipomidas oedipus</name>
    <dbReference type="NCBI Taxonomy" id="9490"/>
    <lineage>
        <taxon>Eukaryota</taxon>
        <taxon>Metazoa</taxon>
        <taxon>Chordata</taxon>
        <taxon>Craniata</taxon>
        <taxon>Vertebrata</taxon>
        <taxon>Euteleostomi</taxon>
        <taxon>Mammalia</taxon>
        <taxon>Eutheria</taxon>
        <taxon>Euarchontoglires</taxon>
        <taxon>Primates</taxon>
        <taxon>Haplorrhini</taxon>
        <taxon>Platyrrhini</taxon>
        <taxon>Cebidae</taxon>
        <taxon>Callitrichinae</taxon>
        <taxon>Saguinus</taxon>
    </lineage>
</organism>
<keyword evidence="3" id="KW-1185">Reference proteome</keyword>
<comment type="caution">
    <text evidence="2">The sequence shown here is derived from an EMBL/GenBank/DDBJ whole genome shotgun (WGS) entry which is preliminary data.</text>
</comment>
<dbReference type="Proteomes" id="UP001266305">
    <property type="component" value="Unassembled WGS sequence"/>
</dbReference>
<protein>
    <submittedName>
        <fullName evidence="2">Uncharacterized protein</fullName>
    </submittedName>
</protein>
<sequence>CENHMEPMTQREATQRVRTLSGRRCRGCVEKIQAAGRGTKGKRKQKNCAHVLRAKT</sequence>
<gene>
    <name evidence="2" type="ORF">P7K49_031086</name>
</gene>
<proteinExistence type="predicted"/>
<evidence type="ECO:0000313" key="2">
    <source>
        <dbReference type="EMBL" id="KAK2091802.1"/>
    </source>
</evidence>